<keyword evidence="2" id="KW-1185">Reference proteome</keyword>
<proteinExistence type="predicted"/>
<sequence>MSIPPRHDLTTSQGKARSEHYIKYLIKEEKNYYGAEALVIAHPLQETFLAARRFFLEFVGSPHYLSGTTIYAAQFMFEKFYADNVAAPSEGEIEISKKCCLAVMVKLMESRHDRVREHPYEVLYSNDSIHKEVSRINDMEIQLMARMGYEANPPTPFDYLPRLVVEYFPDASEYEMKYTEVVSLLLKQMAREDFDAPIATSKPSALALVATSMIASYPDPPVFSTDNVLNVNEVDFQRYVEMMQGN</sequence>
<accession>A0AAV0JNS1</accession>
<dbReference type="Proteomes" id="UP001154282">
    <property type="component" value="Unassembled WGS sequence"/>
</dbReference>
<evidence type="ECO:0000313" key="1">
    <source>
        <dbReference type="EMBL" id="CAI0411607.1"/>
    </source>
</evidence>
<evidence type="ECO:0000313" key="2">
    <source>
        <dbReference type="Proteomes" id="UP001154282"/>
    </source>
</evidence>
<comment type="caution">
    <text evidence="1">The sequence shown here is derived from an EMBL/GenBank/DDBJ whole genome shotgun (WGS) entry which is preliminary data.</text>
</comment>
<dbReference type="AlphaFoldDB" id="A0AAV0JNS1"/>
<reference evidence="1" key="1">
    <citation type="submission" date="2022-08" db="EMBL/GenBank/DDBJ databases">
        <authorList>
            <person name="Gutierrez-Valencia J."/>
        </authorList>
    </citation>
    <scope>NUCLEOTIDE SEQUENCE</scope>
</reference>
<organism evidence="1 2">
    <name type="scientific">Linum tenue</name>
    <dbReference type="NCBI Taxonomy" id="586396"/>
    <lineage>
        <taxon>Eukaryota</taxon>
        <taxon>Viridiplantae</taxon>
        <taxon>Streptophyta</taxon>
        <taxon>Embryophyta</taxon>
        <taxon>Tracheophyta</taxon>
        <taxon>Spermatophyta</taxon>
        <taxon>Magnoliopsida</taxon>
        <taxon>eudicotyledons</taxon>
        <taxon>Gunneridae</taxon>
        <taxon>Pentapetalae</taxon>
        <taxon>rosids</taxon>
        <taxon>fabids</taxon>
        <taxon>Malpighiales</taxon>
        <taxon>Linaceae</taxon>
        <taxon>Linum</taxon>
    </lineage>
</organism>
<gene>
    <name evidence="1" type="ORF">LITE_LOCUS15240</name>
</gene>
<name>A0AAV0JNS1_9ROSI</name>
<dbReference type="Gene3D" id="1.10.472.10">
    <property type="entry name" value="Cyclin-like"/>
    <property type="match status" value="2"/>
</dbReference>
<dbReference type="EMBL" id="CAMGYJ010000005">
    <property type="protein sequence ID" value="CAI0411607.1"/>
    <property type="molecule type" value="Genomic_DNA"/>
</dbReference>
<protein>
    <submittedName>
        <fullName evidence="1">Uncharacterized protein</fullName>
    </submittedName>
</protein>